<keyword evidence="5" id="KW-1133">Transmembrane helix</keyword>
<evidence type="ECO:0000313" key="8">
    <source>
        <dbReference type="EMBL" id="RSU06930.1"/>
    </source>
</evidence>
<dbReference type="InterPro" id="IPR019931">
    <property type="entry name" value="LPXTG_anchor"/>
</dbReference>
<feature type="chain" id="PRO_5019291462" description="Gram-positive cocci surface proteins LPxTG domain-containing protein" evidence="6">
    <location>
        <begin position="28"/>
        <end position="82"/>
    </location>
</feature>
<evidence type="ECO:0000256" key="6">
    <source>
        <dbReference type="SAM" id="SignalP"/>
    </source>
</evidence>
<keyword evidence="5" id="KW-0812">Transmembrane</keyword>
<keyword evidence="4" id="KW-0572">Peptidoglycan-anchor</keyword>
<keyword evidence="9" id="KW-1185">Reference proteome</keyword>
<dbReference type="NCBIfam" id="TIGR01167">
    <property type="entry name" value="LPXTG_anchor"/>
    <property type="match status" value="1"/>
</dbReference>
<evidence type="ECO:0000313" key="9">
    <source>
        <dbReference type="Proteomes" id="UP000288669"/>
    </source>
</evidence>
<reference evidence="8 9" key="1">
    <citation type="submission" date="2017-05" db="EMBL/GenBank/DDBJ databases">
        <title>Vagococcus spp. assemblies.</title>
        <authorList>
            <person name="Gulvik C.A."/>
        </authorList>
    </citation>
    <scope>NUCLEOTIDE SEQUENCE [LARGE SCALE GENOMIC DNA]</scope>
    <source>
        <strain evidence="8 9">DSM 24756</strain>
    </source>
</reference>
<feature type="signal peptide" evidence="6">
    <location>
        <begin position="1"/>
        <end position="27"/>
    </location>
</feature>
<proteinExistence type="predicted"/>
<evidence type="ECO:0000256" key="3">
    <source>
        <dbReference type="ARBA" id="ARBA00022729"/>
    </source>
</evidence>
<feature type="transmembrane region" description="Helical" evidence="5">
    <location>
        <begin position="51"/>
        <end position="72"/>
    </location>
</feature>
<evidence type="ECO:0000256" key="2">
    <source>
        <dbReference type="ARBA" id="ARBA00022525"/>
    </source>
</evidence>
<evidence type="ECO:0000256" key="4">
    <source>
        <dbReference type="ARBA" id="ARBA00023088"/>
    </source>
</evidence>
<keyword evidence="2" id="KW-0964">Secreted</keyword>
<feature type="domain" description="Gram-positive cocci surface proteins LPxTG" evidence="7">
    <location>
        <begin position="40"/>
        <end position="79"/>
    </location>
</feature>
<dbReference type="Proteomes" id="UP000288669">
    <property type="component" value="Unassembled WGS sequence"/>
</dbReference>
<dbReference type="Pfam" id="PF00746">
    <property type="entry name" value="Gram_pos_anchor"/>
    <property type="match status" value="1"/>
</dbReference>
<evidence type="ECO:0000256" key="1">
    <source>
        <dbReference type="ARBA" id="ARBA00022512"/>
    </source>
</evidence>
<dbReference type="AlphaFoldDB" id="A0A430AGB1"/>
<keyword evidence="3 6" id="KW-0732">Signal</keyword>
<dbReference type="OrthoDB" id="2141081at2"/>
<keyword evidence="1" id="KW-0134">Cell wall</keyword>
<protein>
    <recommendedName>
        <fullName evidence="7">Gram-positive cocci surface proteins LPxTG domain-containing protein</fullName>
    </recommendedName>
</protein>
<dbReference type="EMBL" id="NGJZ01000002">
    <property type="protein sequence ID" value="RSU06930.1"/>
    <property type="molecule type" value="Genomic_DNA"/>
</dbReference>
<organism evidence="8 9">
    <name type="scientific">Vagococcus entomophilus</name>
    <dbReference type="NCBI Taxonomy" id="1160095"/>
    <lineage>
        <taxon>Bacteria</taxon>
        <taxon>Bacillati</taxon>
        <taxon>Bacillota</taxon>
        <taxon>Bacilli</taxon>
        <taxon>Lactobacillales</taxon>
        <taxon>Enterococcaceae</taxon>
        <taxon>Vagococcus</taxon>
    </lineage>
</organism>
<evidence type="ECO:0000256" key="5">
    <source>
        <dbReference type="SAM" id="Phobius"/>
    </source>
</evidence>
<comment type="caution">
    <text evidence="8">The sequence shown here is derived from an EMBL/GenBank/DDBJ whole genome shotgun (WGS) entry which is preliminary data.</text>
</comment>
<sequence length="82" mass="9030">MMKKYKIVIFIFMFFCIVGIPTGIAHAAEVHSKVTGVLVKAEKLPQTGEKANQRMIAGGFILVVSGTAVLGYQVMNRRNKCE</sequence>
<evidence type="ECO:0000259" key="7">
    <source>
        <dbReference type="Pfam" id="PF00746"/>
    </source>
</evidence>
<name>A0A430AGB1_9ENTE</name>
<accession>A0A430AGB1</accession>
<gene>
    <name evidence="8" type="ORF">CBF30_06625</name>
</gene>
<keyword evidence="5" id="KW-0472">Membrane</keyword>